<keyword evidence="2" id="KW-1185">Reference proteome</keyword>
<comment type="caution">
    <text evidence="1">The sequence shown here is derived from an EMBL/GenBank/DDBJ whole genome shotgun (WGS) entry which is preliminary data.</text>
</comment>
<sequence length="169" mass="19225">MPAPFTSSDLAMWSPISINENTTHFPYLPFDHPLLPLPPFCHPTENSRPLQEEYDAEDTIDTLTTPTFAKDAMAFIGSMLPPHSIPMTTECTSLPYTSRSTIVLTPCPFPTSDRPYPRFKPRPRRTLSTVTACSLLSRAGHWWKSLVQAKRRYIHPILHLPKRSSVHQQ</sequence>
<evidence type="ECO:0000313" key="2">
    <source>
        <dbReference type="Proteomes" id="UP000242146"/>
    </source>
</evidence>
<name>A0A1X2GGZ1_9FUNG</name>
<evidence type="ECO:0000313" key="1">
    <source>
        <dbReference type="EMBL" id="ORX53551.1"/>
    </source>
</evidence>
<accession>A0A1X2GGZ1</accession>
<reference evidence="1 2" key="1">
    <citation type="submission" date="2016-07" db="EMBL/GenBank/DDBJ databases">
        <title>Pervasive Adenine N6-methylation of Active Genes in Fungi.</title>
        <authorList>
            <consortium name="DOE Joint Genome Institute"/>
            <person name="Mondo S.J."/>
            <person name="Dannebaum R.O."/>
            <person name="Kuo R.C."/>
            <person name="Labutti K."/>
            <person name="Haridas S."/>
            <person name="Kuo A."/>
            <person name="Salamov A."/>
            <person name="Ahrendt S.R."/>
            <person name="Lipzen A."/>
            <person name="Sullivan W."/>
            <person name="Andreopoulos W.B."/>
            <person name="Clum A."/>
            <person name="Lindquist E."/>
            <person name="Daum C."/>
            <person name="Ramamoorthy G.K."/>
            <person name="Gryganskyi A."/>
            <person name="Culley D."/>
            <person name="Magnuson J.K."/>
            <person name="James T.Y."/>
            <person name="O'Malley M.A."/>
            <person name="Stajich J.E."/>
            <person name="Spatafora J.W."/>
            <person name="Visel A."/>
            <person name="Grigoriev I.V."/>
        </authorList>
    </citation>
    <scope>NUCLEOTIDE SEQUENCE [LARGE SCALE GENOMIC DNA]</scope>
    <source>
        <strain evidence="1 2">NRRL 3301</strain>
    </source>
</reference>
<gene>
    <name evidence="1" type="ORF">DM01DRAFT_326818</name>
</gene>
<proteinExistence type="predicted"/>
<dbReference type="AlphaFoldDB" id="A0A1X2GGZ1"/>
<dbReference type="EMBL" id="MCGT01000015">
    <property type="protein sequence ID" value="ORX53551.1"/>
    <property type="molecule type" value="Genomic_DNA"/>
</dbReference>
<protein>
    <submittedName>
        <fullName evidence="1">Uncharacterized protein</fullName>
    </submittedName>
</protein>
<dbReference type="OrthoDB" id="10564712at2759"/>
<dbReference type="Proteomes" id="UP000242146">
    <property type="component" value="Unassembled WGS sequence"/>
</dbReference>
<organism evidence="1 2">
    <name type="scientific">Hesseltinella vesiculosa</name>
    <dbReference type="NCBI Taxonomy" id="101127"/>
    <lineage>
        <taxon>Eukaryota</taxon>
        <taxon>Fungi</taxon>
        <taxon>Fungi incertae sedis</taxon>
        <taxon>Mucoromycota</taxon>
        <taxon>Mucoromycotina</taxon>
        <taxon>Mucoromycetes</taxon>
        <taxon>Mucorales</taxon>
        <taxon>Cunninghamellaceae</taxon>
        <taxon>Hesseltinella</taxon>
    </lineage>
</organism>